<proteinExistence type="predicted"/>
<dbReference type="PROSITE" id="PS50952">
    <property type="entry name" value="KIX"/>
    <property type="match status" value="2"/>
</dbReference>
<evidence type="ECO:0000256" key="1">
    <source>
        <dbReference type="ARBA" id="ARBA00023242"/>
    </source>
</evidence>
<dbReference type="InterPro" id="IPR036529">
    <property type="entry name" value="KIX_dom_sf"/>
</dbReference>
<name>A0A8S1D2U1_9INSE</name>
<feature type="domain" description="KIX" evidence="2">
    <location>
        <begin position="19"/>
        <end position="98"/>
    </location>
</feature>
<dbReference type="EMBL" id="CADEPI010000103">
    <property type="protein sequence ID" value="CAB3374744.1"/>
    <property type="molecule type" value="Genomic_DNA"/>
</dbReference>
<keyword evidence="1" id="KW-0539">Nucleus</keyword>
<dbReference type="AlphaFoldDB" id="A0A8S1D2U1"/>
<evidence type="ECO:0000259" key="2">
    <source>
        <dbReference type="PROSITE" id="PS50952"/>
    </source>
</evidence>
<dbReference type="OrthoDB" id="899at2759"/>
<organism evidence="3 4">
    <name type="scientific">Cloeon dipterum</name>
    <dbReference type="NCBI Taxonomy" id="197152"/>
    <lineage>
        <taxon>Eukaryota</taxon>
        <taxon>Metazoa</taxon>
        <taxon>Ecdysozoa</taxon>
        <taxon>Arthropoda</taxon>
        <taxon>Hexapoda</taxon>
        <taxon>Insecta</taxon>
        <taxon>Pterygota</taxon>
        <taxon>Palaeoptera</taxon>
        <taxon>Ephemeroptera</taxon>
        <taxon>Pisciforma</taxon>
        <taxon>Baetidae</taxon>
        <taxon>Cloeon</taxon>
    </lineage>
</organism>
<reference evidence="3 4" key="1">
    <citation type="submission" date="2020-04" db="EMBL/GenBank/DDBJ databases">
        <authorList>
            <person name="Alioto T."/>
            <person name="Alioto T."/>
            <person name="Gomez Garrido J."/>
        </authorList>
    </citation>
    <scope>NUCLEOTIDE SEQUENCE [LARGE SCALE GENOMIC DNA]</scope>
</reference>
<dbReference type="GO" id="GO:0006355">
    <property type="term" value="P:regulation of DNA-templated transcription"/>
    <property type="evidence" value="ECO:0007669"/>
    <property type="project" value="InterPro"/>
</dbReference>
<dbReference type="GO" id="GO:0003712">
    <property type="term" value="F:transcription coregulator activity"/>
    <property type="evidence" value="ECO:0007669"/>
    <property type="project" value="InterPro"/>
</dbReference>
<dbReference type="Proteomes" id="UP000494165">
    <property type="component" value="Unassembled WGS sequence"/>
</dbReference>
<evidence type="ECO:0000313" key="4">
    <source>
        <dbReference type="Proteomes" id="UP000494165"/>
    </source>
</evidence>
<sequence>MQEGQQQGLVNRPNFPNQGEIEDWRVTFPPELRFNNVFKLINAMCPLGPNYNPQSEACVFMYNYLRTIETGIFENSDSRDQYYELIKDKIRFFESRRRERMSPRRIFNAVSRSSFFTSDRLPVMAEGQQQGRWDGRKVLNEGATKEWQERYPPVLRLNTVIRILHALCLFGPNCDRQSEAYVFMKNYVKTIENGLFAMANDRLHYNHLIEDKIRFFESRRNERRTRRRRRS</sequence>
<comment type="caution">
    <text evidence="3">The sequence shown here is derived from an EMBL/GenBank/DDBJ whole genome shotgun (WGS) entry which is preliminary data.</text>
</comment>
<dbReference type="Gene3D" id="1.10.246.20">
    <property type="entry name" value="Coactivator CBP, KIX domain"/>
    <property type="match status" value="2"/>
</dbReference>
<dbReference type="InterPro" id="IPR003101">
    <property type="entry name" value="KIX_dom"/>
</dbReference>
<protein>
    <recommendedName>
        <fullName evidence="2">KIX domain-containing protein</fullName>
    </recommendedName>
</protein>
<feature type="domain" description="KIX" evidence="2">
    <location>
        <begin position="142"/>
        <end position="221"/>
    </location>
</feature>
<evidence type="ECO:0000313" key="3">
    <source>
        <dbReference type="EMBL" id="CAB3374744.1"/>
    </source>
</evidence>
<accession>A0A8S1D2U1</accession>
<keyword evidence="4" id="KW-1185">Reference proteome</keyword>
<dbReference type="SUPFAM" id="SSF47040">
    <property type="entry name" value="Kix domain of CBP (creb binding protein)"/>
    <property type="match status" value="1"/>
</dbReference>
<gene>
    <name evidence="3" type="ORF">CLODIP_2_CD04822</name>
</gene>